<reference evidence="4" key="1">
    <citation type="submission" date="2016-10" db="EMBL/GenBank/DDBJ databases">
        <authorList>
            <person name="Varghese N."/>
            <person name="Submissions S."/>
        </authorList>
    </citation>
    <scope>NUCLEOTIDE SEQUENCE [LARGE SCALE GENOMIC DNA]</scope>
    <source>
        <strain evidence="4">LMG 26416</strain>
    </source>
</reference>
<dbReference type="PANTHER" id="PTHR30173">
    <property type="entry name" value="SIGMA 19 FACTOR"/>
    <property type="match status" value="1"/>
</dbReference>
<evidence type="ECO:0000259" key="2">
    <source>
        <dbReference type="Pfam" id="PF08281"/>
    </source>
</evidence>
<dbReference type="OrthoDB" id="3211555at2"/>
<dbReference type="EMBL" id="FOAJ01000007">
    <property type="protein sequence ID" value="SEL36602.1"/>
    <property type="molecule type" value="Genomic_DNA"/>
</dbReference>
<proteinExistence type="predicted"/>
<dbReference type="GO" id="GO:0003677">
    <property type="term" value="F:DNA binding"/>
    <property type="evidence" value="ECO:0007669"/>
    <property type="project" value="InterPro"/>
</dbReference>
<dbReference type="RefSeq" id="WP_090542696.1">
    <property type="nucleotide sequence ID" value="NZ_FNSR01000001.1"/>
</dbReference>
<dbReference type="SUPFAM" id="SSF88946">
    <property type="entry name" value="Sigma2 domain of RNA polymerase sigma factors"/>
    <property type="match status" value="1"/>
</dbReference>
<dbReference type="InterPro" id="IPR036388">
    <property type="entry name" value="WH-like_DNA-bd_sf"/>
</dbReference>
<dbReference type="NCBIfam" id="TIGR02937">
    <property type="entry name" value="sigma70-ECF"/>
    <property type="match status" value="1"/>
</dbReference>
<dbReference type="Gene3D" id="1.10.10.10">
    <property type="entry name" value="Winged helix-like DNA-binding domain superfamily/Winged helix DNA-binding domain"/>
    <property type="match status" value="1"/>
</dbReference>
<keyword evidence="4" id="KW-1185">Reference proteome</keyword>
<dbReference type="Pfam" id="PF08281">
    <property type="entry name" value="Sigma70_r4_2"/>
    <property type="match status" value="1"/>
</dbReference>
<dbReference type="InterPro" id="IPR052704">
    <property type="entry name" value="ECF_Sigma-70_Domain"/>
</dbReference>
<feature type="domain" description="RNA polymerase sigma factor 70 region 4 type 2" evidence="2">
    <location>
        <begin position="112"/>
        <end position="162"/>
    </location>
</feature>
<dbReference type="Proteomes" id="UP000199120">
    <property type="component" value="Unassembled WGS sequence"/>
</dbReference>
<dbReference type="AlphaFoldDB" id="A0A1H7PLG3"/>
<dbReference type="Pfam" id="PF04542">
    <property type="entry name" value="Sigma70_r2"/>
    <property type="match status" value="1"/>
</dbReference>
<dbReference type="InterPro" id="IPR013325">
    <property type="entry name" value="RNA_pol_sigma_r2"/>
</dbReference>
<protein>
    <submittedName>
        <fullName evidence="3">RNA polymerase sigma-70 factor, ECF subfamily</fullName>
    </submittedName>
</protein>
<accession>A0A1H7PLG3</accession>
<dbReference type="InterPro" id="IPR014284">
    <property type="entry name" value="RNA_pol_sigma-70_dom"/>
</dbReference>
<dbReference type="SUPFAM" id="SSF88659">
    <property type="entry name" value="Sigma3 and sigma4 domains of RNA polymerase sigma factors"/>
    <property type="match status" value="1"/>
</dbReference>
<feature type="domain" description="RNA polymerase sigma-70 region 2" evidence="1">
    <location>
        <begin position="11"/>
        <end position="76"/>
    </location>
</feature>
<dbReference type="GO" id="GO:0006352">
    <property type="term" value="P:DNA-templated transcription initiation"/>
    <property type="evidence" value="ECO:0007669"/>
    <property type="project" value="InterPro"/>
</dbReference>
<dbReference type="InterPro" id="IPR013324">
    <property type="entry name" value="RNA_pol_sigma_r3/r4-like"/>
</dbReference>
<dbReference type="GO" id="GO:0016987">
    <property type="term" value="F:sigma factor activity"/>
    <property type="evidence" value="ECO:0007669"/>
    <property type="project" value="InterPro"/>
</dbReference>
<evidence type="ECO:0000313" key="3">
    <source>
        <dbReference type="EMBL" id="SEL36602.1"/>
    </source>
</evidence>
<dbReference type="InterPro" id="IPR007627">
    <property type="entry name" value="RNA_pol_sigma70_r2"/>
</dbReference>
<dbReference type="STRING" id="416943.SAMN05445871_0955"/>
<dbReference type="Gene3D" id="1.10.1740.10">
    <property type="match status" value="1"/>
</dbReference>
<dbReference type="PANTHER" id="PTHR30173:SF36">
    <property type="entry name" value="ECF RNA POLYMERASE SIGMA FACTOR SIGJ"/>
    <property type="match status" value="1"/>
</dbReference>
<sequence>MTQISDDRTPLFDALRGRLLSLAARVLGSRAEAEDVVQDAWFKWQAADADALRAPQAWLATVTVRLAIDRLRRLRRERTGDAFARFVEPWLDGAAPSAEEAGLRAARLSDGLRLLLDRLTPVEQAAFVLRVAFDCDYAEIAALTGCKPAHCRQIVHRAKERLARDAAREPAGDPVRHEETVERLREVLDAQDRAGLMQLFGAETAVAAHRVRTAPLDAEAQTPSMRADALTLDGEPGVALFAPDGELAAWLRFIVVRDERGEPFVCVAVAADTSTVERANRRFGGRAVRRLLAGIAAGGPAIGTPVVSSTNAVAFA</sequence>
<evidence type="ECO:0000313" key="4">
    <source>
        <dbReference type="Proteomes" id="UP000199120"/>
    </source>
</evidence>
<organism evidence="3 4">
    <name type="scientific">Paraburkholderia caballeronis</name>
    <dbReference type="NCBI Taxonomy" id="416943"/>
    <lineage>
        <taxon>Bacteria</taxon>
        <taxon>Pseudomonadati</taxon>
        <taxon>Pseudomonadota</taxon>
        <taxon>Betaproteobacteria</taxon>
        <taxon>Burkholderiales</taxon>
        <taxon>Burkholderiaceae</taxon>
        <taxon>Paraburkholderia</taxon>
    </lineage>
</organism>
<name>A0A1H7PLG3_9BURK</name>
<evidence type="ECO:0000259" key="1">
    <source>
        <dbReference type="Pfam" id="PF04542"/>
    </source>
</evidence>
<gene>
    <name evidence="3" type="ORF">SAMN05192542_10747</name>
</gene>
<dbReference type="InterPro" id="IPR013249">
    <property type="entry name" value="RNA_pol_sigma70_r4_t2"/>
</dbReference>